<dbReference type="GeneID" id="17281576"/>
<dbReference type="PaxDb" id="2903-EOD36305"/>
<evidence type="ECO:0000313" key="8">
    <source>
        <dbReference type="Proteomes" id="UP000013827"/>
    </source>
</evidence>
<dbReference type="HOGENOM" id="CLU_957907_0_0_1"/>
<dbReference type="RefSeq" id="XP_005788734.1">
    <property type="nucleotide sequence ID" value="XM_005788677.1"/>
</dbReference>
<evidence type="ECO:0000256" key="3">
    <source>
        <dbReference type="ARBA" id="ARBA00022989"/>
    </source>
</evidence>
<evidence type="ECO:0000256" key="4">
    <source>
        <dbReference type="ARBA" id="ARBA00023136"/>
    </source>
</evidence>
<dbReference type="KEGG" id="ehx:EMIHUDRAFT_226633"/>
<keyword evidence="8" id="KW-1185">Reference proteome</keyword>
<dbReference type="Proteomes" id="UP000013827">
    <property type="component" value="Unassembled WGS sequence"/>
</dbReference>
<feature type="transmembrane region" description="Helical" evidence="5">
    <location>
        <begin position="195"/>
        <end position="220"/>
    </location>
</feature>
<feature type="transmembrane region" description="Helical" evidence="5">
    <location>
        <begin position="69"/>
        <end position="88"/>
    </location>
</feature>
<reference evidence="8" key="1">
    <citation type="journal article" date="2013" name="Nature">
        <title>Pan genome of the phytoplankton Emiliania underpins its global distribution.</title>
        <authorList>
            <person name="Read B.A."/>
            <person name="Kegel J."/>
            <person name="Klute M.J."/>
            <person name="Kuo A."/>
            <person name="Lefebvre S.C."/>
            <person name="Maumus F."/>
            <person name="Mayer C."/>
            <person name="Miller J."/>
            <person name="Monier A."/>
            <person name="Salamov A."/>
            <person name="Young J."/>
            <person name="Aguilar M."/>
            <person name="Claverie J.M."/>
            <person name="Frickenhaus S."/>
            <person name="Gonzalez K."/>
            <person name="Herman E.K."/>
            <person name="Lin Y.C."/>
            <person name="Napier J."/>
            <person name="Ogata H."/>
            <person name="Sarno A.F."/>
            <person name="Shmutz J."/>
            <person name="Schroeder D."/>
            <person name="de Vargas C."/>
            <person name="Verret F."/>
            <person name="von Dassow P."/>
            <person name="Valentin K."/>
            <person name="Van de Peer Y."/>
            <person name="Wheeler G."/>
            <person name="Dacks J.B."/>
            <person name="Delwiche C.F."/>
            <person name="Dyhrman S.T."/>
            <person name="Glockner G."/>
            <person name="John U."/>
            <person name="Richards T."/>
            <person name="Worden A.Z."/>
            <person name="Zhang X."/>
            <person name="Grigoriev I.V."/>
            <person name="Allen A.E."/>
            <person name="Bidle K."/>
            <person name="Borodovsky M."/>
            <person name="Bowler C."/>
            <person name="Brownlee C."/>
            <person name="Cock J.M."/>
            <person name="Elias M."/>
            <person name="Gladyshev V.N."/>
            <person name="Groth M."/>
            <person name="Guda C."/>
            <person name="Hadaegh A."/>
            <person name="Iglesias-Rodriguez M.D."/>
            <person name="Jenkins J."/>
            <person name="Jones B.M."/>
            <person name="Lawson T."/>
            <person name="Leese F."/>
            <person name="Lindquist E."/>
            <person name="Lobanov A."/>
            <person name="Lomsadze A."/>
            <person name="Malik S.B."/>
            <person name="Marsh M.E."/>
            <person name="Mackinder L."/>
            <person name="Mock T."/>
            <person name="Mueller-Roeber B."/>
            <person name="Pagarete A."/>
            <person name="Parker M."/>
            <person name="Probert I."/>
            <person name="Quesneville H."/>
            <person name="Raines C."/>
            <person name="Rensing S.A."/>
            <person name="Riano-Pachon D.M."/>
            <person name="Richier S."/>
            <person name="Rokitta S."/>
            <person name="Shiraiwa Y."/>
            <person name="Soanes D.M."/>
            <person name="van der Giezen M."/>
            <person name="Wahlund T.M."/>
            <person name="Williams B."/>
            <person name="Wilson W."/>
            <person name="Wolfe G."/>
            <person name="Wurch L.L."/>
        </authorList>
    </citation>
    <scope>NUCLEOTIDE SEQUENCE</scope>
</reference>
<proteinExistence type="predicted"/>
<name>A0A0D3KKM0_EMIH1</name>
<dbReference type="InterPro" id="IPR050186">
    <property type="entry name" value="TPT_transporter"/>
</dbReference>
<dbReference type="AlphaFoldDB" id="A0A0D3KKM0"/>
<evidence type="ECO:0000256" key="5">
    <source>
        <dbReference type="SAM" id="Phobius"/>
    </source>
</evidence>
<evidence type="ECO:0000256" key="1">
    <source>
        <dbReference type="ARBA" id="ARBA00004141"/>
    </source>
</evidence>
<feature type="chain" id="PRO_5044192993" description="Sugar phosphate transporter domain-containing protein" evidence="6">
    <location>
        <begin position="21"/>
        <end position="291"/>
    </location>
</feature>
<evidence type="ECO:0008006" key="9">
    <source>
        <dbReference type="Google" id="ProtNLM"/>
    </source>
</evidence>
<keyword evidence="6" id="KW-0732">Signal</keyword>
<feature type="transmembrane region" description="Helical" evidence="5">
    <location>
        <begin position="36"/>
        <end position="57"/>
    </location>
</feature>
<evidence type="ECO:0000313" key="7">
    <source>
        <dbReference type="EnsemblProtists" id="EOD36305"/>
    </source>
</evidence>
<dbReference type="InterPro" id="IPR037185">
    <property type="entry name" value="EmrE-like"/>
</dbReference>
<dbReference type="PANTHER" id="PTHR11132">
    <property type="entry name" value="SOLUTE CARRIER FAMILY 35"/>
    <property type="match status" value="1"/>
</dbReference>
<evidence type="ECO:0000256" key="6">
    <source>
        <dbReference type="SAM" id="SignalP"/>
    </source>
</evidence>
<dbReference type="SUPFAM" id="SSF103481">
    <property type="entry name" value="Multidrug resistance efflux transporter EmrE"/>
    <property type="match status" value="1"/>
</dbReference>
<dbReference type="EnsemblProtists" id="EOD36305">
    <property type="protein sequence ID" value="EOD36305"/>
    <property type="gene ID" value="EMIHUDRAFT_226633"/>
</dbReference>
<feature type="transmembrane region" description="Helical" evidence="5">
    <location>
        <begin position="125"/>
        <end position="143"/>
    </location>
</feature>
<accession>A0A0D3KKM0</accession>
<evidence type="ECO:0000256" key="2">
    <source>
        <dbReference type="ARBA" id="ARBA00022692"/>
    </source>
</evidence>
<keyword evidence="3 5" id="KW-1133">Transmembrane helix</keyword>
<keyword evidence="4 5" id="KW-0472">Membrane</keyword>
<keyword evidence="2 5" id="KW-0812">Transmembrane</keyword>
<dbReference type="eggNOG" id="KOG1444">
    <property type="taxonomic scope" value="Eukaryota"/>
</dbReference>
<feature type="signal peptide" evidence="6">
    <location>
        <begin position="1"/>
        <end position="20"/>
    </location>
</feature>
<feature type="transmembrane region" description="Helical" evidence="5">
    <location>
        <begin position="164"/>
        <end position="183"/>
    </location>
</feature>
<protein>
    <recommendedName>
        <fullName evidence="9">Sugar phosphate transporter domain-containing protein</fullName>
    </recommendedName>
</protein>
<sequence>MGAAPWLCLLCVASVSMTLGNKALMMGPLAANKHLVLVFQNAISVTVLNGGALAGLISFERVDRRQLLFYVWDAAMLVVQLFTSFVALQHLPVATTTVVRALAIPLVAWSELLVMGTRLPASKQASYLFALFNLLAYTSNALLDRVMMSSSKQSAAGMAMYTQALSIPICLIEGGAASALGAAAWLSPRTRPHNIYSHGCALLVTGVGAALLGSCFAMCYKRASATTVTIAGNVNRVVCALAGGAIFPGKSLTVEQALGMAVCLSGATSYSLVGARQRDGGSGREKRAKGS</sequence>
<organism evidence="7 8">
    <name type="scientific">Emiliania huxleyi (strain CCMP1516)</name>
    <dbReference type="NCBI Taxonomy" id="280463"/>
    <lineage>
        <taxon>Eukaryota</taxon>
        <taxon>Haptista</taxon>
        <taxon>Haptophyta</taxon>
        <taxon>Prymnesiophyceae</taxon>
        <taxon>Isochrysidales</taxon>
        <taxon>Noelaerhabdaceae</taxon>
        <taxon>Emiliania</taxon>
    </lineage>
</organism>
<dbReference type="GO" id="GO:0016020">
    <property type="term" value="C:membrane"/>
    <property type="evidence" value="ECO:0007669"/>
    <property type="project" value="UniProtKB-SubCell"/>
</dbReference>
<reference evidence="7" key="2">
    <citation type="submission" date="2024-10" db="UniProtKB">
        <authorList>
            <consortium name="EnsemblProtists"/>
        </authorList>
    </citation>
    <scope>IDENTIFICATION</scope>
</reference>
<comment type="subcellular location">
    <subcellularLocation>
        <location evidence="1">Membrane</location>
        <topology evidence="1">Multi-pass membrane protein</topology>
    </subcellularLocation>
</comment>